<feature type="compositionally biased region" description="Polar residues" evidence="1">
    <location>
        <begin position="892"/>
        <end position="907"/>
    </location>
</feature>
<feature type="region of interest" description="Disordered" evidence="1">
    <location>
        <begin position="400"/>
        <end position="495"/>
    </location>
</feature>
<feature type="compositionally biased region" description="Pro residues" evidence="1">
    <location>
        <begin position="446"/>
        <end position="456"/>
    </location>
</feature>
<feature type="compositionally biased region" description="Basic and acidic residues" evidence="1">
    <location>
        <begin position="322"/>
        <end position="331"/>
    </location>
</feature>
<dbReference type="AlphaFoldDB" id="A0A0G4FDY4"/>
<feature type="compositionally biased region" description="Basic and acidic residues" evidence="1">
    <location>
        <begin position="305"/>
        <end position="315"/>
    </location>
</feature>
<feature type="region of interest" description="Disordered" evidence="1">
    <location>
        <begin position="889"/>
        <end position="923"/>
    </location>
</feature>
<feature type="region of interest" description="Disordered" evidence="1">
    <location>
        <begin position="290"/>
        <end position="388"/>
    </location>
</feature>
<feature type="region of interest" description="Disordered" evidence="1">
    <location>
        <begin position="513"/>
        <end position="555"/>
    </location>
</feature>
<feature type="compositionally biased region" description="Basic and acidic residues" evidence="1">
    <location>
        <begin position="374"/>
        <end position="388"/>
    </location>
</feature>
<feature type="compositionally biased region" description="Basic and acidic residues" evidence="1">
    <location>
        <begin position="340"/>
        <end position="349"/>
    </location>
</feature>
<accession>A0A0G4FDY4</accession>
<dbReference type="EMBL" id="CDMZ01000304">
    <property type="protein sequence ID" value="CEM11385.1"/>
    <property type="molecule type" value="Genomic_DNA"/>
</dbReference>
<protein>
    <submittedName>
        <fullName evidence="2">Uncharacterized protein</fullName>
    </submittedName>
</protein>
<dbReference type="VEuPathDB" id="CryptoDB:Cvel_16528"/>
<feature type="region of interest" description="Disordered" evidence="1">
    <location>
        <begin position="799"/>
        <end position="853"/>
    </location>
</feature>
<organism evidence="2">
    <name type="scientific">Chromera velia CCMP2878</name>
    <dbReference type="NCBI Taxonomy" id="1169474"/>
    <lineage>
        <taxon>Eukaryota</taxon>
        <taxon>Sar</taxon>
        <taxon>Alveolata</taxon>
        <taxon>Colpodellida</taxon>
        <taxon>Chromeraceae</taxon>
        <taxon>Chromera</taxon>
    </lineage>
</organism>
<feature type="compositionally biased region" description="Low complexity" evidence="1">
    <location>
        <begin position="406"/>
        <end position="415"/>
    </location>
</feature>
<gene>
    <name evidence="2" type="ORF">Cvel_16528</name>
</gene>
<reference evidence="2" key="1">
    <citation type="submission" date="2014-11" db="EMBL/GenBank/DDBJ databases">
        <authorList>
            <person name="Otto D Thomas"/>
            <person name="Naeem Raeece"/>
        </authorList>
    </citation>
    <scope>NUCLEOTIDE SEQUENCE</scope>
</reference>
<feature type="compositionally biased region" description="Basic and acidic residues" evidence="1">
    <location>
        <begin position="542"/>
        <end position="552"/>
    </location>
</feature>
<name>A0A0G4FDY4_9ALVE</name>
<proteinExistence type="predicted"/>
<evidence type="ECO:0000313" key="2">
    <source>
        <dbReference type="EMBL" id="CEM11385.1"/>
    </source>
</evidence>
<sequence>MGWLVQLTDEAGTQLFLRTQGILHPSFAASGLLQALYRSGNQAGAQVQTLVTDDGLIAYSRIGGGEGEEGIDWVLCVVAGGDSGLLPPAAAELRMRKRFELLEAAIRLCLGPDLGVALEKFSAQSSLKSALAKALSIPCDCIMGNGQPARVGIELPFSSFSKGGAASVVENVNCAGVRTSVDSFGFQLGVVEYMWGPPVQKEAGQRLLEQLLEEIGLKESEGSKAFLCWKGRVIVGTCEWNSLSPSDRLLCIAHAEGGTCRVPGAPSAGVLHTSVGCFVEGEEGVLSAVRLVPSSGPSRNTRRGSGVERHGEGQKKVGGQGEHSKVLREKAASPPSPVRRPGERFRAPGDDSDDPEAVSAPDAPEEDEDFGDAMQKKDGDGERGWMESRVNEIGALVNAQKKEAMAARQWRQQQQRAERAPPPGSSSNHRRSPSDHPTAPVSSSFLPPPRRQPPPVSRDLQSDSSDSDGETANAVERKAHGGETGTSIAQAPRTPLVFKSVADRLSEITLRAAAAGRTVDMSAEGEEVGGGTFSPSMASPSRDTRGDPRELLTPEDFPDTVSARASSADAWAVTAVVGASAVVGGEPGGGSVTGGSAGSVSGGVTSRSVLVGARGSLQGEGPAAGVTHAQQSPGCGNCGGRDASVALPLPLFSCSLCGASGGEEITQGGDAAAARRGDIHTRSAPSGVCAFPDQAPVSLLPRGLTTRREEFSLVFGVISRNRGGDAGVRGRRGSSGKEEETDGVSKRLFSLGESEKVVSLVDSVWSLGGGKGGAENETGDSGDPLFDWESSSVSLLIEASSGDATRMPETRNVSESEGVLGDGGEDFLPSPAPSQRRERRQMSPFRQRERGAPHSHAECNRVFVLMVSVLRPFFLSLIGPDLSCLFPETKTHSSSQRSKTNTGSEENSVGPPPLRAENRKAGKHNASPAAVCALSIESESACGQIRLWVERMESGLVIERWVYKNEKCTPDDEAN</sequence>
<feature type="region of interest" description="Disordered" evidence="1">
    <location>
        <begin position="723"/>
        <end position="744"/>
    </location>
</feature>
<evidence type="ECO:0000256" key="1">
    <source>
        <dbReference type="SAM" id="MobiDB-lite"/>
    </source>
</evidence>